<dbReference type="Proteomes" id="UP000299102">
    <property type="component" value="Unassembled WGS sequence"/>
</dbReference>
<dbReference type="EMBL" id="BGZK01001778">
    <property type="protein sequence ID" value="GBP86187.1"/>
    <property type="molecule type" value="Genomic_DNA"/>
</dbReference>
<keyword evidence="4" id="KW-1185">Reference proteome</keyword>
<keyword evidence="1" id="KW-0175">Coiled coil</keyword>
<sequence>MKLKEKRRKLERKVNSLEEELRLTKEQNSRRTSRPSRLTKDSQQLSEAPNKLVKSLSQVLQEKTCSEEMSSEYLPQEDLDNLDKEALKYKLELADEKLKMMQDKLKMIEEEKMEDVYQLTEMIQTSKQLFKEALTMLQKSKCVCS</sequence>
<name>A0A4C1ZHU4_EUMVA</name>
<feature type="region of interest" description="Disordered" evidence="2">
    <location>
        <begin position="21"/>
        <end position="53"/>
    </location>
</feature>
<feature type="coiled-coil region" evidence="1">
    <location>
        <begin position="79"/>
        <end position="111"/>
    </location>
</feature>
<organism evidence="3 4">
    <name type="scientific">Eumeta variegata</name>
    <name type="common">Bagworm moth</name>
    <name type="synonym">Eumeta japonica</name>
    <dbReference type="NCBI Taxonomy" id="151549"/>
    <lineage>
        <taxon>Eukaryota</taxon>
        <taxon>Metazoa</taxon>
        <taxon>Ecdysozoa</taxon>
        <taxon>Arthropoda</taxon>
        <taxon>Hexapoda</taxon>
        <taxon>Insecta</taxon>
        <taxon>Pterygota</taxon>
        <taxon>Neoptera</taxon>
        <taxon>Endopterygota</taxon>
        <taxon>Lepidoptera</taxon>
        <taxon>Glossata</taxon>
        <taxon>Ditrysia</taxon>
        <taxon>Tineoidea</taxon>
        <taxon>Psychidae</taxon>
        <taxon>Oiketicinae</taxon>
        <taxon>Eumeta</taxon>
    </lineage>
</organism>
<evidence type="ECO:0000256" key="1">
    <source>
        <dbReference type="SAM" id="Coils"/>
    </source>
</evidence>
<gene>
    <name evidence="3" type="ORF">EVAR_64085_1</name>
</gene>
<dbReference type="AlphaFoldDB" id="A0A4C1ZHU4"/>
<evidence type="ECO:0000313" key="4">
    <source>
        <dbReference type="Proteomes" id="UP000299102"/>
    </source>
</evidence>
<protein>
    <submittedName>
        <fullName evidence="3">Uncharacterized protein</fullName>
    </submittedName>
</protein>
<dbReference type="OrthoDB" id="10070368at2759"/>
<evidence type="ECO:0000256" key="2">
    <source>
        <dbReference type="SAM" id="MobiDB-lite"/>
    </source>
</evidence>
<comment type="caution">
    <text evidence="3">The sequence shown here is derived from an EMBL/GenBank/DDBJ whole genome shotgun (WGS) entry which is preliminary data.</text>
</comment>
<accession>A0A4C1ZHU4</accession>
<proteinExistence type="predicted"/>
<reference evidence="3 4" key="1">
    <citation type="journal article" date="2019" name="Commun. Biol.">
        <title>The bagworm genome reveals a unique fibroin gene that provides high tensile strength.</title>
        <authorList>
            <person name="Kono N."/>
            <person name="Nakamura H."/>
            <person name="Ohtoshi R."/>
            <person name="Tomita M."/>
            <person name="Numata K."/>
            <person name="Arakawa K."/>
        </authorList>
    </citation>
    <scope>NUCLEOTIDE SEQUENCE [LARGE SCALE GENOMIC DNA]</scope>
</reference>
<evidence type="ECO:0000313" key="3">
    <source>
        <dbReference type="EMBL" id="GBP86187.1"/>
    </source>
</evidence>